<keyword evidence="2" id="KW-1185">Reference proteome</keyword>
<name>A0A8X6PZW4_NEPPI</name>
<organism evidence="1 2">
    <name type="scientific">Nephila pilipes</name>
    <name type="common">Giant wood spider</name>
    <name type="synonym">Nephila maculata</name>
    <dbReference type="NCBI Taxonomy" id="299642"/>
    <lineage>
        <taxon>Eukaryota</taxon>
        <taxon>Metazoa</taxon>
        <taxon>Ecdysozoa</taxon>
        <taxon>Arthropoda</taxon>
        <taxon>Chelicerata</taxon>
        <taxon>Arachnida</taxon>
        <taxon>Araneae</taxon>
        <taxon>Araneomorphae</taxon>
        <taxon>Entelegynae</taxon>
        <taxon>Araneoidea</taxon>
        <taxon>Nephilidae</taxon>
        <taxon>Nephila</taxon>
    </lineage>
</organism>
<sequence>MPLGIDLYYLLDGSMLGGHQVVRTPGLHAAMRNVHDKDDSPEKYANLRIFYEMTNNYGSKRTKEHKRLLTTTVSMFKC</sequence>
<protein>
    <submittedName>
        <fullName evidence="1">Uncharacterized protein</fullName>
    </submittedName>
</protein>
<gene>
    <name evidence="1" type="ORF">NPIL_37291</name>
</gene>
<evidence type="ECO:0000313" key="1">
    <source>
        <dbReference type="EMBL" id="GFT92688.1"/>
    </source>
</evidence>
<accession>A0A8X6PZW4</accession>
<dbReference type="AlphaFoldDB" id="A0A8X6PZW4"/>
<proteinExistence type="predicted"/>
<comment type="caution">
    <text evidence="1">The sequence shown here is derived from an EMBL/GenBank/DDBJ whole genome shotgun (WGS) entry which is preliminary data.</text>
</comment>
<reference evidence="1" key="1">
    <citation type="submission" date="2020-08" db="EMBL/GenBank/DDBJ databases">
        <title>Multicomponent nature underlies the extraordinary mechanical properties of spider dragline silk.</title>
        <authorList>
            <person name="Kono N."/>
            <person name="Nakamura H."/>
            <person name="Mori M."/>
            <person name="Yoshida Y."/>
            <person name="Ohtoshi R."/>
            <person name="Malay A.D."/>
            <person name="Moran D.A.P."/>
            <person name="Tomita M."/>
            <person name="Numata K."/>
            <person name="Arakawa K."/>
        </authorList>
    </citation>
    <scope>NUCLEOTIDE SEQUENCE</scope>
</reference>
<evidence type="ECO:0000313" key="2">
    <source>
        <dbReference type="Proteomes" id="UP000887013"/>
    </source>
</evidence>
<dbReference type="Proteomes" id="UP000887013">
    <property type="component" value="Unassembled WGS sequence"/>
</dbReference>
<dbReference type="EMBL" id="BMAW01074544">
    <property type="protein sequence ID" value="GFT92688.1"/>
    <property type="molecule type" value="Genomic_DNA"/>
</dbReference>